<proteinExistence type="predicted"/>
<dbReference type="AlphaFoldDB" id="A0A6A6ALL8"/>
<organism evidence="1 2">
    <name type="scientific">Dothidotthia symphoricarpi CBS 119687</name>
    <dbReference type="NCBI Taxonomy" id="1392245"/>
    <lineage>
        <taxon>Eukaryota</taxon>
        <taxon>Fungi</taxon>
        <taxon>Dikarya</taxon>
        <taxon>Ascomycota</taxon>
        <taxon>Pezizomycotina</taxon>
        <taxon>Dothideomycetes</taxon>
        <taxon>Pleosporomycetidae</taxon>
        <taxon>Pleosporales</taxon>
        <taxon>Dothidotthiaceae</taxon>
        <taxon>Dothidotthia</taxon>
    </lineage>
</organism>
<dbReference type="EMBL" id="ML977502">
    <property type="protein sequence ID" value="KAF2131361.1"/>
    <property type="molecule type" value="Genomic_DNA"/>
</dbReference>
<name>A0A6A6ALL8_9PLEO</name>
<dbReference type="GeneID" id="54402876"/>
<dbReference type="RefSeq" id="XP_033525748.1">
    <property type="nucleotide sequence ID" value="XM_033662444.1"/>
</dbReference>
<evidence type="ECO:0000313" key="2">
    <source>
        <dbReference type="Proteomes" id="UP000799771"/>
    </source>
</evidence>
<evidence type="ECO:0000313" key="1">
    <source>
        <dbReference type="EMBL" id="KAF2131361.1"/>
    </source>
</evidence>
<accession>A0A6A6ALL8</accession>
<sequence length="103" mass="12049">MVRKNQNLFPSMLRLHGRFIPHTRLNQPIHQLIYSFLCTHTHTHPTRPDSTQPLPMTSPLINHPPEQHACITTTFRRRKTRNHIHLSIHPCTTTTTTTLTRAF</sequence>
<gene>
    <name evidence="1" type="ORF">P153DRAFT_193532</name>
</gene>
<dbReference type="Proteomes" id="UP000799771">
    <property type="component" value="Unassembled WGS sequence"/>
</dbReference>
<keyword evidence="2" id="KW-1185">Reference proteome</keyword>
<protein>
    <submittedName>
        <fullName evidence="1">Uncharacterized protein</fullName>
    </submittedName>
</protein>
<reference evidence="1" key="1">
    <citation type="journal article" date="2020" name="Stud. Mycol.">
        <title>101 Dothideomycetes genomes: a test case for predicting lifestyles and emergence of pathogens.</title>
        <authorList>
            <person name="Haridas S."/>
            <person name="Albert R."/>
            <person name="Binder M."/>
            <person name="Bloem J."/>
            <person name="Labutti K."/>
            <person name="Salamov A."/>
            <person name="Andreopoulos B."/>
            <person name="Baker S."/>
            <person name="Barry K."/>
            <person name="Bills G."/>
            <person name="Bluhm B."/>
            <person name="Cannon C."/>
            <person name="Castanera R."/>
            <person name="Culley D."/>
            <person name="Daum C."/>
            <person name="Ezra D."/>
            <person name="Gonzalez J."/>
            <person name="Henrissat B."/>
            <person name="Kuo A."/>
            <person name="Liang C."/>
            <person name="Lipzen A."/>
            <person name="Lutzoni F."/>
            <person name="Magnuson J."/>
            <person name="Mondo S."/>
            <person name="Nolan M."/>
            <person name="Ohm R."/>
            <person name="Pangilinan J."/>
            <person name="Park H.-J."/>
            <person name="Ramirez L."/>
            <person name="Alfaro M."/>
            <person name="Sun H."/>
            <person name="Tritt A."/>
            <person name="Yoshinaga Y."/>
            <person name="Zwiers L.-H."/>
            <person name="Turgeon B."/>
            <person name="Goodwin S."/>
            <person name="Spatafora J."/>
            <person name="Crous P."/>
            <person name="Grigoriev I."/>
        </authorList>
    </citation>
    <scope>NUCLEOTIDE SEQUENCE</scope>
    <source>
        <strain evidence="1">CBS 119687</strain>
    </source>
</reference>